<reference evidence="2 3" key="1">
    <citation type="submission" date="2018-01" db="EMBL/GenBank/DDBJ databases">
        <authorList>
            <person name="Morgan R.D."/>
        </authorList>
    </citation>
    <scope>NUCLEOTIDE SEQUENCE [LARGE SCALE GENOMIC DNA]</scope>
    <source>
        <strain evidence="2 3">26695-dRdM2</strain>
    </source>
</reference>
<sequence>MRGAKWGIWIVFMDYRLFHMDSMDLPSNQQTTIRDYLKPGSIVVFAIIVIIISSHFSNAYKTLIASNKKPVLSHLEI</sequence>
<evidence type="ECO:0000256" key="1">
    <source>
        <dbReference type="SAM" id="Phobius"/>
    </source>
</evidence>
<evidence type="ECO:0000313" key="2">
    <source>
        <dbReference type="EMBL" id="AUV80239.1"/>
    </source>
</evidence>
<reference evidence="2 3" key="2">
    <citation type="submission" date="2018-02" db="EMBL/GenBank/DDBJ databases">
        <title>N4-cytosine DNA methylation regulates transcription and pathogenesis in Helicobacter pylori.</title>
        <authorList>
            <person name="Kumar S."/>
            <person name="Karmakar B.C."/>
            <person name="Nagarajan D."/>
            <person name="Mukhopadhyay A.K."/>
            <person name="Rao D.N."/>
        </authorList>
    </citation>
    <scope>NUCLEOTIDE SEQUENCE [LARGE SCALE GENOMIC DNA]</scope>
    <source>
        <strain evidence="2 3">26695-dRdM2</strain>
    </source>
</reference>
<protein>
    <submittedName>
        <fullName evidence="2">Uncharacterized protein</fullName>
    </submittedName>
</protein>
<dbReference type="EMBL" id="CP026324">
    <property type="protein sequence ID" value="AUV80239.1"/>
    <property type="molecule type" value="Genomic_DNA"/>
</dbReference>
<gene>
    <name evidence="2" type="ORF">C2842_07175</name>
</gene>
<dbReference type="AlphaFoldDB" id="A0AAN1JZU6"/>
<proteinExistence type="predicted"/>
<keyword evidence="1" id="KW-1133">Transmembrane helix</keyword>
<evidence type="ECO:0000313" key="3">
    <source>
        <dbReference type="Proteomes" id="UP000236568"/>
    </source>
</evidence>
<name>A0AAN1JZU6_HELPX</name>
<feature type="transmembrane region" description="Helical" evidence="1">
    <location>
        <begin position="42"/>
        <end position="60"/>
    </location>
</feature>
<organism evidence="2 3">
    <name type="scientific">Helicobacter pylori</name>
    <name type="common">Campylobacter pylori</name>
    <dbReference type="NCBI Taxonomy" id="210"/>
    <lineage>
        <taxon>Bacteria</taxon>
        <taxon>Pseudomonadati</taxon>
        <taxon>Campylobacterota</taxon>
        <taxon>Epsilonproteobacteria</taxon>
        <taxon>Campylobacterales</taxon>
        <taxon>Helicobacteraceae</taxon>
        <taxon>Helicobacter</taxon>
    </lineage>
</organism>
<keyword evidence="1" id="KW-0812">Transmembrane</keyword>
<accession>A0AAN1JZU6</accession>
<dbReference type="Proteomes" id="UP000236568">
    <property type="component" value="Chromosome"/>
</dbReference>
<keyword evidence="1" id="KW-0472">Membrane</keyword>